<gene>
    <name evidence="2" type="ORF">HZA66_09410</name>
</gene>
<dbReference type="InterPro" id="IPR016032">
    <property type="entry name" value="Sig_transdc_resp-reg_C-effctor"/>
</dbReference>
<dbReference type="InterPro" id="IPR011990">
    <property type="entry name" value="TPR-like_helical_dom_sf"/>
</dbReference>
<dbReference type="Gene3D" id="1.10.10.10">
    <property type="entry name" value="Winged helix-like DNA-binding domain superfamily/Winged helix DNA-binding domain"/>
    <property type="match status" value="1"/>
</dbReference>
<feature type="domain" description="Bacterial transcriptional activator" evidence="1">
    <location>
        <begin position="100"/>
        <end position="238"/>
    </location>
</feature>
<dbReference type="AlphaFoldDB" id="A0A933RZ34"/>
<dbReference type="SUPFAM" id="SSF46894">
    <property type="entry name" value="C-terminal effector domain of the bipartite response regulators"/>
    <property type="match status" value="1"/>
</dbReference>
<proteinExistence type="predicted"/>
<dbReference type="GO" id="GO:0003677">
    <property type="term" value="F:DNA binding"/>
    <property type="evidence" value="ECO:0007669"/>
    <property type="project" value="InterPro"/>
</dbReference>
<name>A0A933RZ34_RHOPL</name>
<comment type="caution">
    <text evidence="2">The sequence shown here is derived from an EMBL/GenBank/DDBJ whole genome shotgun (WGS) entry which is preliminary data.</text>
</comment>
<evidence type="ECO:0000259" key="1">
    <source>
        <dbReference type="SMART" id="SM01043"/>
    </source>
</evidence>
<dbReference type="InterPro" id="IPR005158">
    <property type="entry name" value="BTAD"/>
</dbReference>
<dbReference type="Pfam" id="PF03704">
    <property type="entry name" value="BTAD"/>
    <property type="match status" value="1"/>
</dbReference>
<dbReference type="PANTHER" id="PTHR35807">
    <property type="entry name" value="TRANSCRIPTIONAL REGULATOR REDD-RELATED"/>
    <property type="match status" value="1"/>
</dbReference>
<dbReference type="InterPro" id="IPR036388">
    <property type="entry name" value="WH-like_DNA-bd_sf"/>
</dbReference>
<accession>A0A933RZ34</accession>
<dbReference type="Proteomes" id="UP000782519">
    <property type="component" value="Unassembled WGS sequence"/>
</dbReference>
<dbReference type="InterPro" id="IPR051677">
    <property type="entry name" value="AfsR-DnrI-RedD_regulator"/>
</dbReference>
<evidence type="ECO:0000313" key="3">
    <source>
        <dbReference type="Proteomes" id="UP000782519"/>
    </source>
</evidence>
<sequence length="243" mass="27463">MHLLQINLFGGIDVRLATGEAVPITNRKAAILLGYLALDAPDGRSRAKLAALLWDGCFGDNARASLRQALLSLRRVLPQYAEVIVTDRIDIRMRPNAARTDVGEFERLLQDGDPERLVSAAKLYRGELFDGVHADSCAFDAWLSTERQRLRLKAMRTVTGLLTDGGRERIPIATALAQRLLAIDPLQEDVHRVLMRCYVQQGRRADALRQYDFCRAALWKHIRATPDHETERLQGEIRRMLRA</sequence>
<evidence type="ECO:0000313" key="2">
    <source>
        <dbReference type="EMBL" id="MBI5129647.1"/>
    </source>
</evidence>
<dbReference type="GO" id="GO:0006355">
    <property type="term" value="P:regulation of DNA-templated transcription"/>
    <property type="evidence" value="ECO:0007669"/>
    <property type="project" value="InterPro"/>
</dbReference>
<dbReference type="SUPFAM" id="SSF48452">
    <property type="entry name" value="TPR-like"/>
    <property type="match status" value="1"/>
</dbReference>
<organism evidence="2 3">
    <name type="scientific">Rhodopseudomonas palustris</name>
    <dbReference type="NCBI Taxonomy" id="1076"/>
    <lineage>
        <taxon>Bacteria</taxon>
        <taxon>Pseudomonadati</taxon>
        <taxon>Pseudomonadota</taxon>
        <taxon>Alphaproteobacteria</taxon>
        <taxon>Hyphomicrobiales</taxon>
        <taxon>Nitrobacteraceae</taxon>
        <taxon>Rhodopseudomonas</taxon>
    </lineage>
</organism>
<dbReference type="SMART" id="SM01043">
    <property type="entry name" value="BTAD"/>
    <property type="match status" value="1"/>
</dbReference>
<dbReference type="EMBL" id="JACRJB010000025">
    <property type="protein sequence ID" value="MBI5129647.1"/>
    <property type="molecule type" value="Genomic_DNA"/>
</dbReference>
<dbReference type="Gene3D" id="1.25.40.10">
    <property type="entry name" value="Tetratricopeptide repeat domain"/>
    <property type="match status" value="1"/>
</dbReference>
<protein>
    <recommendedName>
        <fullName evidence="1">Bacterial transcriptional activator domain-containing protein</fullName>
    </recommendedName>
</protein>
<reference evidence="2" key="1">
    <citation type="submission" date="2020-07" db="EMBL/GenBank/DDBJ databases">
        <title>Huge and variable diversity of episymbiotic CPR bacteria and DPANN archaea in groundwater ecosystems.</title>
        <authorList>
            <person name="He C.Y."/>
            <person name="Keren R."/>
            <person name="Whittaker M."/>
            <person name="Farag I.F."/>
            <person name="Doudna J."/>
            <person name="Cate J.H.D."/>
            <person name="Banfield J.F."/>
        </authorList>
    </citation>
    <scope>NUCLEOTIDE SEQUENCE</scope>
    <source>
        <strain evidence="2">NC_groundwater_1818_Pr3_B-0.1um_66_35</strain>
    </source>
</reference>